<feature type="transmembrane region" description="Helical" evidence="7">
    <location>
        <begin position="260"/>
        <end position="281"/>
    </location>
</feature>
<keyword evidence="5 7" id="KW-1133">Transmembrane helix</keyword>
<dbReference type="Pfam" id="PF07690">
    <property type="entry name" value="MFS_1"/>
    <property type="match status" value="1"/>
</dbReference>
<evidence type="ECO:0000256" key="2">
    <source>
        <dbReference type="ARBA" id="ARBA00022448"/>
    </source>
</evidence>
<gene>
    <name evidence="8" type="ORF">ACFPGP_14130</name>
</gene>
<dbReference type="InterPro" id="IPR050171">
    <property type="entry name" value="MFS_Transporters"/>
</dbReference>
<accession>A0ABW0BKH8</accession>
<keyword evidence="4 7" id="KW-0812">Transmembrane</keyword>
<comment type="caution">
    <text evidence="8">The sequence shown here is derived from an EMBL/GenBank/DDBJ whole genome shotgun (WGS) entry which is preliminary data.</text>
</comment>
<feature type="transmembrane region" description="Helical" evidence="7">
    <location>
        <begin position="32"/>
        <end position="50"/>
    </location>
</feature>
<feature type="transmembrane region" description="Helical" evidence="7">
    <location>
        <begin position="151"/>
        <end position="169"/>
    </location>
</feature>
<comment type="subcellular location">
    <subcellularLocation>
        <location evidence="1">Cell membrane</location>
        <topology evidence="1">Multi-pass membrane protein</topology>
    </subcellularLocation>
</comment>
<feature type="transmembrane region" description="Helical" evidence="7">
    <location>
        <begin position="123"/>
        <end position="145"/>
    </location>
</feature>
<keyword evidence="2" id="KW-0813">Transport</keyword>
<evidence type="ECO:0000256" key="1">
    <source>
        <dbReference type="ARBA" id="ARBA00004651"/>
    </source>
</evidence>
<keyword evidence="9" id="KW-1185">Reference proteome</keyword>
<organism evidence="8 9">
    <name type="scientific">Nocardioides taihuensis</name>
    <dbReference type="NCBI Taxonomy" id="1835606"/>
    <lineage>
        <taxon>Bacteria</taxon>
        <taxon>Bacillati</taxon>
        <taxon>Actinomycetota</taxon>
        <taxon>Actinomycetes</taxon>
        <taxon>Propionibacteriales</taxon>
        <taxon>Nocardioidaceae</taxon>
        <taxon>Nocardioides</taxon>
    </lineage>
</organism>
<evidence type="ECO:0000313" key="9">
    <source>
        <dbReference type="Proteomes" id="UP001596087"/>
    </source>
</evidence>
<evidence type="ECO:0000256" key="3">
    <source>
        <dbReference type="ARBA" id="ARBA00022475"/>
    </source>
</evidence>
<name>A0ABW0BKH8_9ACTN</name>
<reference evidence="9" key="1">
    <citation type="journal article" date="2019" name="Int. J. Syst. Evol. Microbiol.">
        <title>The Global Catalogue of Microorganisms (GCM) 10K type strain sequencing project: providing services to taxonomists for standard genome sequencing and annotation.</title>
        <authorList>
            <consortium name="The Broad Institute Genomics Platform"/>
            <consortium name="The Broad Institute Genome Sequencing Center for Infectious Disease"/>
            <person name="Wu L."/>
            <person name="Ma J."/>
        </authorList>
    </citation>
    <scope>NUCLEOTIDE SEQUENCE [LARGE SCALE GENOMIC DNA]</scope>
    <source>
        <strain evidence="9">DFY41</strain>
    </source>
</reference>
<dbReference type="InterPro" id="IPR036259">
    <property type="entry name" value="MFS_trans_sf"/>
</dbReference>
<feature type="transmembrane region" description="Helical" evidence="7">
    <location>
        <begin position="355"/>
        <end position="375"/>
    </location>
</feature>
<evidence type="ECO:0000256" key="7">
    <source>
        <dbReference type="SAM" id="Phobius"/>
    </source>
</evidence>
<dbReference type="SUPFAM" id="SSF103473">
    <property type="entry name" value="MFS general substrate transporter"/>
    <property type="match status" value="1"/>
</dbReference>
<protein>
    <submittedName>
        <fullName evidence="8">MFS transporter</fullName>
    </submittedName>
</protein>
<evidence type="ECO:0000256" key="4">
    <source>
        <dbReference type="ARBA" id="ARBA00022692"/>
    </source>
</evidence>
<feature type="transmembrane region" description="Helical" evidence="7">
    <location>
        <begin position="7"/>
        <end position="26"/>
    </location>
</feature>
<dbReference type="PANTHER" id="PTHR23517:SF2">
    <property type="entry name" value="MULTIDRUG RESISTANCE PROTEIN MDTH"/>
    <property type="match status" value="1"/>
</dbReference>
<feature type="transmembrane region" description="Helical" evidence="7">
    <location>
        <begin position="227"/>
        <end position="248"/>
    </location>
</feature>
<feature type="transmembrane region" description="Helical" evidence="7">
    <location>
        <begin position="327"/>
        <end position="349"/>
    </location>
</feature>
<keyword evidence="3" id="KW-1003">Cell membrane</keyword>
<proteinExistence type="predicted"/>
<keyword evidence="6 7" id="KW-0472">Membrane</keyword>
<dbReference type="Gene3D" id="1.20.1250.20">
    <property type="entry name" value="MFS general substrate transporter like domains"/>
    <property type="match status" value="1"/>
</dbReference>
<dbReference type="RefSeq" id="WP_378591177.1">
    <property type="nucleotide sequence ID" value="NZ_JBHSKD010000018.1"/>
</dbReference>
<evidence type="ECO:0000313" key="8">
    <source>
        <dbReference type="EMBL" id="MFC5177816.1"/>
    </source>
</evidence>
<dbReference type="InterPro" id="IPR011701">
    <property type="entry name" value="MFS"/>
</dbReference>
<dbReference type="Proteomes" id="UP001596087">
    <property type="component" value="Unassembled WGS sequence"/>
</dbReference>
<feature type="transmembrane region" description="Helical" evidence="7">
    <location>
        <begin position="287"/>
        <end position="306"/>
    </location>
</feature>
<feature type="transmembrane region" description="Helical" evidence="7">
    <location>
        <begin position="62"/>
        <end position="80"/>
    </location>
</feature>
<dbReference type="EMBL" id="JBHSKD010000018">
    <property type="protein sequence ID" value="MFC5177816.1"/>
    <property type="molecule type" value="Genomic_DNA"/>
</dbReference>
<evidence type="ECO:0000256" key="6">
    <source>
        <dbReference type="ARBA" id="ARBA00023136"/>
    </source>
</evidence>
<dbReference type="PANTHER" id="PTHR23517">
    <property type="entry name" value="RESISTANCE PROTEIN MDTM, PUTATIVE-RELATED-RELATED"/>
    <property type="match status" value="1"/>
</dbReference>
<sequence length="393" mass="40862">MTTFVNRAGTGAAVTTFALFFTRVVGLEPTQVGLVLSVAAAVGLVGQFPIGHLGDVRGPRELFRSLTVVCGVVLLGLLVVRSVWGLMLVMGAAQLLQSGAGAVRNGYIARIAVGGQGVAFKAYLRAVTNVAMSLGAALGGIALWIDQTWAYLGVFAVDGLSTIAAGLLVSRLPHLDPAPPRGEGEPLFAVLRDPPFVAVTVLCGLVAMHFVVMEVGIPLWISEHTTAPTSMVAVLLILNTVVVALFQVRLSRGADDVVTSARAMLVGCVWIAAGFALIALSDGVTRWVAVAALVAGAAVHVVGEMRSSAGQWGITMGLAPMEHQGQYQGFASMGFSLSNVIAPTLITWLCIEWGWPGWLVLGGLVLACGVALVPVTRWALATRERYGALSASG</sequence>
<evidence type="ECO:0000256" key="5">
    <source>
        <dbReference type="ARBA" id="ARBA00022989"/>
    </source>
</evidence>
<feature type="transmembrane region" description="Helical" evidence="7">
    <location>
        <begin position="196"/>
        <end position="221"/>
    </location>
</feature>